<gene>
    <name evidence="3" type="ORF">KHU32_07720</name>
</gene>
<comment type="caution">
    <text evidence="3">The sequence shown here is derived from an EMBL/GenBank/DDBJ whole genome shotgun (WGS) entry which is preliminary data.</text>
</comment>
<dbReference type="EMBL" id="JAHCDA010000001">
    <property type="protein sequence ID" value="MBS7810822.1"/>
    <property type="molecule type" value="Genomic_DNA"/>
</dbReference>
<evidence type="ECO:0000313" key="3">
    <source>
        <dbReference type="EMBL" id="MBS7810822.1"/>
    </source>
</evidence>
<feature type="region of interest" description="Disordered" evidence="1">
    <location>
        <begin position="18"/>
        <end position="47"/>
    </location>
</feature>
<feature type="chain" id="PRO_5045718000" description="Lipoprotein" evidence="2">
    <location>
        <begin position="16"/>
        <end position="72"/>
    </location>
</feature>
<name>A0ABS5QAU5_9PROT</name>
<keyword evidence="2" id="KW-0732">Signal</keyword>
<protein>
    <recommendedName>
        <fullName evidence="5">Lipoprotein</fullName>
    </recommendedName>
</protein>
<proteinExistence type="predicted"/>
<sequence length="72" mass="7357">MKALLLVLAATVSLAACGRVGPPRQPGPRDAITYPRGYPAPTAEDREVTRTRALGLPPGIAPVPGSAAPTAR</sequence>
<organism evidence="3 4">
    <name type="scientific">Roseococcus pinisoli</name>
    <dbReference type="NCBI Taxonomy" id="2835040"/>
    <lineage>
        <taxon>Bacteria</taxon>
        <taxon>Pseudomonadati</taxon>
        <taxon>Pseudomonadota</taxon>
        <taxon>Alphaproteobacteria</taxon>
        <taxon>Acetobacterales</taxon>
        <taxon>Roseomonadaceae</taxon>
        <taxon>Roseococcus</taxon>
    </lineage>
</organism>
<keyword evidence="4" id="KW-1185">Reference proteome</keyword>
<evidence type="ECO:0000256" key="1">
    <source>
        <dbReference type="SAM" id="MobiDB-lite"/>
    </source>
</evidence>
<reference evidence="3 4" key="1">
    <citation type="submission" date="2021-05" db="EMBL/GenBank/DDBJ databases">
        <title>Roseococcus sp. XZZS9, whole genome shotgun sequencing project.</title>
        <authorList>
            <person name="Zhao G."/>
            <person name="Shen L."/>
        </authorList>
    </citation>
    <scope>NUCLEOTIDE SEQUENCE [LARGE SCALE GENOMIC DNA]</scope>
    <source>
        <strain evidence="3 4">XZZS9</strain>
    </source>
</reference>
<feature type="signal peptide" evidence="2">
    <location>
        <begin position="1"/>
        <end position="15"/>
    </location>
</feature>
<dbReference type="RefSeq" id="WP_213669725.1">
    <property type="nucleotide sequence ID" value="NZ_JAHCDA010000001.1"/>
</dbReference>
<evidence type="ECO:0000256" key="2">
    <source>
        <dbReference type="SAM" id="SignalP"/>
    </source>
</evidence>
<evidence type="ECO:0000313" key="4">
    <source>
        <dbReference type="Proteomes" id="UP000766336"/>
    </source>
</evidence>
<dbReference type="PROSITE" id="PS51257">
    <property type="entry name" value="PROKAR_LIPOPROTEIN"/>
    <property type="match status" value="1"/>
</dbReference>
<dbReference type="Proteomes" id="UP000766336">
    <property type="component" value="Unassembled WGS sequence"/>
</dbReference>
<evidence type="ECO:0008006" key="5">
    <source>
        <dbReference type="Google" id="ProtNLM"/>
    </source>
</evidence>
<accession>A0ABS5QAU5</accession>